<dbReference type="PANTHER" id="PTHR19134:SF534">
    <property type="entry name" value="LD27988P"/>
    <property type="match status" value="1"/>
</dbReference>
<organism evidence="2">
    <name type="scientific">Medioppia subpectinata</name>
    <dbReference type="NCBI Taxonomy" id="1979941"/>
    <lineage>
        <taxon>Eukaryota</taxon>
        <taxon>Metazoa</taxon>
        <taxon>Ecdysozoa</taxon>
        <taxon>Arthropoda</taxon>
        <taxon>Chelicerata</taxon>
        <taxon>Arachnida</taxon>
        <taxon>Acari</taxon>
        <taxon>Acariformes</taxon>
        <taxon>Sarcoptiformes</taxon>
        <taxon>Oribatida</taxon>
        <taxon>Brachypylina</taxon>
        <taxon>Oppioidea</taxon>
        <taxon>Oppiidae</taxon>
        <taxon>Medioppia</taxon>
    </lineage>
</organism>
<proteinExistence type="predicted"/>
<dbReference type="SUPFAM" id="SSF52799">
    <property type="entry name" value="(Phosphotyrosine protein) phosphatases II"/>
    <property type="match status" value="1"/>
</dbReference>
<dbReference type="EMBL" id="CAJPIZ010003525">
    <property type="protein sequence ID" value="CAG2106474.1"/>
    <property type="molecule type" value="Genomic_DNA"/>
</dbReference>
<dbReference type="Gene3D" id="3.90.190.10">
    <property type="entry name" value="Protein tyrosine phosphatase superfamily"/>
    <property type="match status" value="1"/>
</dbReference>
<name>A0A7R9KMS7_9ACAR</name>
<dbReference type="PROSITE" id="PS50055">
    <property type="entry name" value="TYR_PHOSPHATASE_PTP"/>
    <property type="match status" value="1"/>
</dbReference>
<dbReference type="OrthoDB" id="10051650at2759"/>
<dbReference type="EMBL" id="OC858100">
    <property type="protein sequence ID" value="CAD7626044.1"/>
    <property type="molecule type" value="Genomic_DNA"/>
</dbReference>
<evidence type="ECO:0000259" key="1">
    <source>
        <dbReference type="PROSITE" id="PS50055"/>
    </source>
</evidence>
<keyword evidence="3" id="KW-1185">Reference proteome</keyword>
<dbReference type="GO" id="GO:0004725">
    <property type="term" value="F:protein tyrosine phosphatase activity"/>
    <property type="evidence" value="ECO:0007669"/>
    <property type="project" value="InterPro"/>
</dbReference>
<reference evidence="2" key="1">
    <citation type="submission" date="2020-11" db="EMBL/GenBank/DDBJ databases">
        <authorList>
            <person name="Tran Van P."/>
        </authorList>
    </citation>
    <scope>NUCLEOTIDE SEQUENCE</scope>
</reference>
<dbReference type="PANTHER" id="PTHR19134">
    <property type="entry name" value="RECEPTOR-TYPE TYROSINE-PROTEIN PHOSPHATASE"/>
    <property type="match status" value="1"/>
</dbReference>
<evidence type="ECO:0000313" key="3">
    <source>
        <dbReference type="Proteomes" id="UP000759131"/>
    </source>
</evidence>
<protein>
    <recommendedName>
        <fullName evidence="1">Tyrosine-protein phosphatase domain-containing protein</fullName>
    </recommendedName>
</protein>
<dbReference type="AlphaFoldDB" id="A0A7R9KMS7"/>
<sequence length="110" mass="12921">MPKTFNDFWRCVWENNCCVIVMTTKTIERCCNKCGQYWPLAEETSCDFGQYHVHNNGVDEHKDWIITSLVVNDTKVFPSLLLQCWTSETKYGNINRTQPNQWVPYGLVTH</sequence>
<evidence type="ECO:0000313" key="2">
    <source>
        <dbReference type="EMBL" id="CAD7626044.1"/>
    </source>
</evidence>
<dbReference type="InterPro" id="IPR029021">
    <property type="entry name" value="Prot-tyrosine_phosphatase-like"/>
</dbReference>
<dbReference type="Pfam" id="PF00102">
    <property type="entry name" value="Y_phosphatase"/>
    <property type="match status" value="1"/>
</dbReference>
<dbReference type="InterPro" id="IPR050348">
    <property type="entry name" value="Protein-Tyr_Phosphatase"/>
</dbReference>
<gene>
    <name evidence="2" type="ORF">OSB1V03_LOCUS6477</name>
</gene>
<accession>A0A7R9KMS7</accession>
<dbReference type="InterPro" id="IPR000242">
    <property type="entry name" value="PTP_cat"/>
</dbReference>
<dbReference type="Proteomes" id="UP000759131">
    <property type="component" value="Unassembled WGS sequence"/>
</dbReference>
<feature type="domain" description="Tyrosine-protein phosphatase" evidence="1">
    <location>
        <begin position="1"/>
        <end position="110"/>
    </location>
</feature>